<dbReference type="Gene3D" id="3.40.390.10">
    <property type="entry name" value="Collagenase (Catalytic Domain)"/>
    <property type="match status" value="1"/>
</dbReference>
<dbReference type="InterPro" id="IPR024079">
    <property type="entry name" value="MetalloPept_cat_dom_sf"/>
</dbReference>
<keyword evidence="12" id="KW-0496">Mitochondrion</keyword>
<sequence>MFKPPSRGLWVCTQCVRQATRGQQQQRRWIAAVSGAATSSSLPADHAPPGRNTDDAILRELFDSPSRVAKAFNAAGPSVGLFKNRYLTSPNGFIVFARRSLDKAQKIVHRVLHASSVSEYQSIVKDLDRLSDLLCRVLDLSDFVRMTHPDPKFQQAAAGAWSLVYQYMNQLNTMTGLSDQLVKAMDNPEVVAAWSEEERTVAEILKLDFTKSAVDLPQHERDRFVDLSQQISEVGSMFVSDMAPAKREVVLPSSSFYGLYPGIARALTMRGKLRLPTTGPEAQAALRSVKDETTRKEVYTAMRTASKQTIHMLETMLKLRAELANLAGFSSYAHLALKDRMMAKSPGAVLQFLHALQKNNTPVVREEMADLLKLKQVRLDSTSNEVHPWDKDYLMDGVRAEMRLPVRHPDHLPAFFSVGTVMQGMSRLFTRLYGISFRPRESQPGETWHEDVRRLDVVTDTGDLIAVLYCDLFFRKDKSPNPAHFTVRCSRAIAPYEVEEAAEDLNSLSDSPKFERPEQAANDGMESLQKDGVLMQLPTIALVCDFQNQDAASSEPALLSYYQVETLFHEMGHAIHSILARTKLQNVAGTRCATDFAELPSTLMEHFAADPSVLGLFARHWKTDKPLPYQMVAERIRLAKRFEGIDTENQILLSLLDQSYHAPEVAEASFNSTGVYHDLQRQYAQGGPDPAGTCWQGFFGHLHGYGSTYYSYVFDRVLAERVWRVVFKAGADGKALDRANGERLKEKLLKWGGSRDPWQCLADTLEDDRLAQGDDKAMALVGSWGIKDDHA</sequence>
<dbReference type="EMBL" id="RYZW01000007">
    <property type="protein sequence ID" value="TDZ73150.1"/>
    <property type="molecule type" value="Genomic_DNA"/>
</dbReference>
<organism evidence="17 18">
    <name type="scientific">Colletotrichum trifolii</name>
    <dbReference type="NCBI Taxonomy" id="5466"/>
    <lineage>
        <taxon>Eukaryota</taxon>
        <taxon>Fungi</taxon>
        <taxon>Dikarya</taxon>
        <taxon>Ascomycota</taxon>
        <taxon>Pezizomycotina</taxon>
        <taxon>Sordariomycetes</taxon>
        <taxon>Hypocreomycetidae</taxon>
        <taxon>Glomerellales</taxon>
        <taxon>Glomerellaceae</taxon>
        <taxon>Colletotrichum</taxon>
        <taxon>Colletotrichum orbiculare species complex</taxon>
    </lineage>
</organism>
<dbReference type="EC" id="3.4.24.59" evidence="4"/>
<keyword evidence="11 15" id="KW-0482">Metalloprotease</keyword>
<dbReference type="GO" id="GO:0004222">
    <property type="term" value="F:metalloendopeptidase activity"/>
    <property type="evidence" value="ECO:0007669"/>
    <property type="project" value="UniProtKB-EC"/>
</dbReference>
<evidence type="ECO:0000256" key="10">
    <source>
        <dbReference type="ARBA" id="ARBA00022946"/>
    </source>
</evidence>
<gene>
    <name evidence="17" type="primary">OCT1</name>
    <name evidence="17" type="ORF">CTRI78_v001431</name>
</gene>
<dbReference type="AlphaFoldDB" id="A0A4R8RPJ1"/>
<protein>
    <recommendedName>
        <fullName evidence="5">Mitochondrial intermediate peptidase</fullName>
        <ecNumber evidence="4">3.4.24.59</ecNumber>
    </recommendedName>
    <alternativeName>
        <fullName evidence="14">Octapeptidyl aminopeptidase</fullName>
    </alternativeName>
</protein>
<dbReference type="STRING" id="5466.A0A4R8RPJ1"/>
<keyword evidence="7 15" id="KW-0479">Metal-binding</keyword>
<dbReference type="CDD" id="cd06457">
    <property type="entry name" value="M3A_MIP"/>
    <property type="match status" value="1"/>
</dbReference>
<evidence type="ECO:0000256" key="1">
    <source>
        <dbReference type="ARBA" id="ARBA00000436"/>
    </source>
</evidence>
<accession>A0A4R8RPJ1</accession>
<dbReference type="PANTHER" id="PTHR11804:SF79">
    <property type="entry name" value="MITOCHONDRIAL INTERMEDIATE PEPTIDASE"/>
    <property type="match status" value="1"/>
</dbReference>
<evidence type="ECO:0000256" key="15">
    <source>
        <dbReference type="RuleBase" id="RU003435"/>
    </source>
</evidence>
<dbReference type="InterPro" id="IPR045090">
    <property type="entry name" value="Pept_M3A_M3B"/>
</dbReference>
<dbReference type="InterPro" id="IPR033851">
    <property type="entry name" value="M3A_MIP"/>
</dbReference>
<dbReference type="InterPro" id="IPR001567">
    <property type="entry name" value="Pept_M3A_M3B_dom"/>
</dbReference>
<comment type="caution">
    <text evidence="17">The sequence shown here is derived from an EMBL/GenBank/DDBJ whole genome shotgun (WGS) entry which is preliminary data.</text>
</comment>
<evidence type="ECO:0000256" key="8">
    <source>
        <dbReference type="ARBA" id="ARBA00022801"/>
    </source>
</evidence>
<evidence type="ECO:0000313" key="17">
    <source>
        <dbReference type="EMBL" id="TDZ73150.1"/>
    </source>
</evidence>
<comment type="catalytic activity">
    <reaction evidence="1">
        <text>Release of an N-terminal octapeptide as second stage of processing of some proteins imported into the mitochondrion.</text>
        <dbReference type="EC" id="3.4.24.59"/>
    </reaction>
</comment>
<keyword evidence="9 15" id="KW-0862">Zinc</keyword>
<dbReference type="Proteomes" id="UP000295703">
    <property type="component" value="Unassembled WGS sequence"/>
</dbReference>
<dbReference type="Gene3D" id="1.10.1370.10">
    <property type="entry name" value="Neurolysin, domain 3"/>
    <property type="match status" value="1"/>
</dbReference>
<name>A0A4R8RPJ1_COLTR</name>
<comment type="cofactor">
    <cofactor evidence="15">
        <name>Zn(2+)</name>
        <dbReference type="ChEBI" id="CHEBI:29105"/>
    </cofactor>
    <text evidence="15">Binds 1 zinc ion.</text>
</comment>
<dbReference type="PANTHER" id="PTHR11804">
    <property type="entry name" value="PROTEASE M3 THIMET OLIGOPEPTIDASE-RELATED"/>
    <property type="match status" value="1"/>
</dbReference>
<proteinExistence type="inferred from homology"/>
<evidence type="ECO:0000256" key="11">
    <source>
        <dbReference type="ARBA" id="ARBA00023049"/>
    </source>
</evidence>
<evidence type="ECO:0000256" key="6">
    <source>
        <dbReference type="ARBA" id="ARBA00022670"/>
    </source>
</evidence>
<comment type="function">
    <text evidence="13">Cleaves proteins, imported into the mitochondrion, to their mature size. While most mitochondrial precursor proteins are processed to the mature form in one step by mitochondrial processing peptidase (MPP), the sequential cleavage by MIP of an octapeptide after initial processing by MPP is a required step for a subgroup of nuclear-encoded precursor proteins destined for the matrix or the inner membrane.</text>
</comment>
<evidence type="ECO:0000259" key="16">
    <source>
        <dbReference type="Pfam" id="PF01432"/>
    </source>
</evidence>
<evidence type="ECO:0000313" key="18">
    <source>
        <dbReference type="Proteomes" id="UP000295703"/>
    </source>
</evidence>
<keyword evidence="18" id="KW-1185">Reference proteome</keyword>
<comment type="similarity">
    <text evidence="3 15">Belongs to the peptidase M3 family.</text>
</comment>
<evidence type="ECO:0000256" key="12">
    <source>
        <dbReference type="ARBA" id="ARBA00023128"/>
    </source>
</evidence>
<dbReference type="Pfam" id="PF01432">
    <property type="entry name" value="Peptidase_M3"/>
    <property type="match status" value="1"/>
</dbReference>
<dbReference type="InterPro" id="IPR024077">
    <property type="entry name" value="Neurolysin/TOP_dom2"/>
</dbReference>
<dbReference type="GO" id="GO:0006627">
    <property type="term" value="P:protein processing involved in protein targeting to mitochondrion"/>
    <property type="evidence" value="ECO:0007669"/>
    <property type="project" value="TreeGrafter"/>
</dbReference>
<reference evidence="17 18" key="1">
    <citation type="submission" date="2018-12" db="EMBL/GenBank/DDBJ databases">
        <title>Genome sequence and assembly of Colletotrichum trifolii.</title>
        <authorList>
            <person name="Gan P."/>
            <person name="Shirasu K."/>
        </authorList>
    </citation>
    <scope>NUCLEOTIDE SEQUENCE [LARGE SCALE GENOMIC DNA]</scope>
    <source>
        <strain evidence="17 18">543-2</strain>
    </source>
</reference>
<keyword evidence="8 15" id="KW-0378">Hydrolase</keyword>
<dbReference type="GO" id="GO:0046872">
    <property type="term" value="F:metal ion binding"/>
    <property type="evidence" value="ECO:0007669"/>
    <property type="project" value="UniProtKB-UniRule"/>
</dbReference>
<keyword evidence="10" id="KW-0809">Transit peptide</keyword>
<evidence type="ECO:0000256" key="2">
    <source>
        <dbReference type="ARBA" id="ARBA00004305"/>
    </source>
</evidence>
<dbReference type="SUPFAM" id="SSF55486">
    <property type="entry name" value="Metalloproteases ('zincins'), catalytic domain"/>
    <property type="match status" value="1"/>
</dbReference>
<evidence type="ECO:0000256" key="5">
    <source>
        <dbReference type="ARBA" id="ARBA00018046"/>
    </source>
</evidence>
<dbReference type="GO" id="GO:0006518">
    <property type="term" value="P:peptide metabolic process"/>
    <property type="evidence" value="ECO:0007669"/>
    <property type="project" value="TreeGrafter"/>
</dbReference>
<evidence type="ECO:0000256" key="13">
    <source>
        <dbReference type="ARBA" id="ARBA00025208"/>
    </source>
</evidence>
<feature type="domain" description="Peptidase M3A/M3B catalytic" evidence="16">
    <location>
        <begin position="286"/>
        <end position="779"/>
    </location>
</feature>
<evidence type="ECO:0000256" key="3">
    <source>
        <dbReference type="ARBA" id="ARBA00006040"/>
    </source>
</evidence>
<evidence type="ECO:0000256" key="4">
    <source>
        <dbReference type="ARBA" id="ARBA00012441"/>
    </source>
</evidence>
<evidence type="ECO:0000256" key="9">
    <source>
        <dbReference type="ARBA" id="ARBA00022833"/>
    </source>
</evidence>
<evidence type="ECO:0000256" key="14">
    <source>
        <dbReference type="ARBA" id="ARBA00032470"/>
    </source>
</evidence>
<comment type="subcellular location">
    <subcellularLocation>
        <location evidence="2">Mitochondrion matrix</location>
    </subcellularLocation>
</comment>
<keyword evidence="6 15" id="KW-0645">Protease</keyword>
<dbReference type="GO" id="GO:0005759">
    <property type="term" value="C:mitochondrial matrix"/>
    <property type="evidence" value="ECO:0007669"/>
    <property type="project" value="UniProtKB-SubCell"/>
</dbReference>
<evidence type="ECO:0000256" key="7">
    <source>
        <dbReference type="ARBA" id="ARBA00022723"/>
    </source>
</evidence>